<dbReference type="Proteomes" id="UP000288102">
    <property type="component" value="Unassembled WGS sequence"/>
</dbReference>
<dbReference type="NCBIfam" id="NF033564">
    <property type="entry name" value="transpos_ISAs1"/>
    <property type="match status" value="1"/>
</dbReference>
<gene>
    <name evidence="3" type="ORF">D0817_25075</name>
</gene>
<evidence type="ECO:0000313" key="3">
    <source>
        <dbReference type="EMBL" id="RUT67693.1"/>
    </source>
</evidence>
<reference evidence="4" key="1">
    <citation type="journal article" date="2019" name="Syst. Appl. Microbiol.">
        <title>Flavobacterium circumlabens sp. nov. and Flavobacterium cupreum sp. nov., two psychrotrophic species isolated from Antarctic environmental samples.</title>
        <authorList>
            <person name="Kralova S."/>
            <person name="Busse H.-J."/>
            <person name="Svec P."/>
            <person name="Maslanova I."/>
            <person name="Stankova E."/>
            <person name="Bartak M."/>
            <person name="Sedlacek I."/>
        </authorList>
    </citation>
    <scope>NUCLEOTIDE SEQUENCE [LARGE SCALE GENOMIC DNA]</scope>
    <source>
        <strain evidence="4">CCM 8825</strain>
    </source>
</reference>
<feature type="domain" description="H repeat-associated protein N-terminal" evidence="2">
    <location>
        <begin position="1"/>
        <end position="82"/>
    </location>
</feature>
<accession>A0A433ZZZ4</accession>
<dbReference type="GO" id="GO:0003677">
    <property type="term" value="F:DNA binding"/>
    <property type="evidence" value="ECO:0007669"/>
    <property type="project" value="InterPro"/>
</dbReference>
<evidence type="ECO:0000313" key="4">
    <source>
        <dbReference type="Proteomes" id="UP000288102"/>
    </source>
</evidence>
<comment type="caution">
    <text evidence="3">The sequence shown here is derived from an EMBL/GenBank/DDBJ whole genome shotgun (WGS) entry which is preliminary data.</text>
</comment>
<name>A0A433ZZZ4_9FLAO</name>
<dbReference type="Pfam" id="PF01609">
    <property type="entry name" value="DDE_Tnp_1"/>
    <property type="match status" value="1"/>
</dbReference>
<dbReference type="InterPro" id="IPR032806">
    <property type="entry name" value="YbfD_N"/>
</dbReference>
<dbReference type="GO" id="GO:0006313">
    <property type="term" value="P:DNA transposition"/>
    <property type="evidence" value="ECO:0007669"/>
    <property type="project" value="InterPro"/>
</dbReference>
<dbReference type="PANTHER" id="PTHR30298:SF0">
    <property type="entry name" value="PROTEIN YBFL-RELATED"/>
    <property type="match status" value="1"/>
</dbReference>
<feature type="domain" description="Transposase IS4-like" evidence="1">
    <location>
        <begin position="92"/>
        <end position="328"/>
    </location>
</feature>
<dbReference type="InterPro" id="IPR047647">
    <property type="entry name" value="ISAs1_transpos"/>
</dbReference>
<dbReference type="EMBL" id="QWDM01000045">
    <property type="protein sequence ID" value="RUT67693.1"/>
    <property type="molecule type" value="Genomic_DNA"/>
</dbReference>
<dbReference type="AlphaFoldDB" id="A0A433ZZZ4"/>
<dbReference type="InterPro" id="IPR051698">
    <property type="entry name" value="Transposase_11-like"/>
</dbReference>
<sequence>MPEPRVEGRTTHRLIDILVLTICAVVAGADDWEHVAMWGEEKIDWLRQFVKLDHGIPSHDTIGRVFSLLDADCFQACFVRWVSATCTSLAGEVVAIDGKTMRGSQRRRLGKNAIHVVSAFASGRGITLGQLSTDTKSNEITAIPKLLDMLDVSGSTVTIDAMGCQVGIAAKIVEKGAHYLLGLKGNQGKLAEQVEDFFDIAERERYRNLDAVEDIVHDKGHGRVETRRCVALPARHLENTDAWSGLGSMVMVESMRFIDGKESCEKRYYISSMAPDSRAIGAAIRAHWGVENQLHWRLDVTFGEDACRVRVGNAAENFNVVRKIVMNLLKADTSRKLTMAKKRQLAALNTNFLGDVLGLRSNSEF</sequence>
<keyword evidence="4" id="KW-1185">Reference proteome</keyword>
<protein>
    <submittedName>
        <fullName evidence="3">ISAs1 family transposase</fullName>
    </submittedName>
</protein>
<organism evidence="3 4">
    <name type="scientific">Flavobacterium cupreum</name>
    <dbReference type="NCBI Taxonomy" id="2133766"/>
    <lineage>
        <taxon>Bacteria</taxon>
        <taxon>Pseudomonadati</taxon>
        <taxon>Bacteroidota</taxon>
        <taxon>Flavobacteriia</taxon>
        <taxon>Flavobacteriales</taxon>
        <taxon>Flavobacteriaceae</taxon>
        <taxon>Flavobacterium</taxon>
    </lineage>
</organism>
<evidence type="ECO:0000259" key="1">
    <source>
        <dbReference type="Pfam" id="PF01609"/>
    </source>
</evidence>
<dbReference type="PANTHER" id="PTHR30298">
    <property type="entry name" value="H REPEAT-ASSOCIATED PREDICTED TRANSPOSASE"/>
    <property type="match status" value="1"/>
</dbReference>
<proteinExistence type="predicted"/>
<dbReference type="Pfam" id="PF13808">
    <property type="entry name" value="DDE_Tnp_1_assoc"/>
    <property type="match status" value="1"/>
</dbReference>
<evidence type="ECO:0000259" key="2">
    <source>
        <dbReference type="Pfam" id="PF13808"/>
    </source>
</evidence>
<dbReference type="InterPro" id="IPR002559">
    <property type="entry name" value="Transposase_11"/>
</dbReference>
<dbReference type="OrthoDB" id="9815086at2"/>
<dbReference type="GO" id="GO:0004803">
    <property type="term" value="F:transposase activity"/>
    <property type="evidence" value="ECO:0007669"/>
    <property type="project" value="InterPro"/>
</dbReference>